<accession>A0A934RQB3</accession>
<dbReference type="EMBL" id="JAENIO010000038">
    <property type="protein sequence ID" value="MBK1835015.1"/>
    <property type="molecule type" value="Genomic_DNA"/>
</dbReference>
<gene>
    <name evidence="1" type="ORF">JIN78_13170</name>
</gene>
<name>A0A934RQB3_9BACT</name>
<dbReference type="AlphaFoldDB" id="A0A934RQB3"/>
<dbReference type="RefSeq" id="WP_200392449.1">
    <property type="nucleotide sequence ID" value="NZ_JAENIO010000038.1"/>
</dbReference>
<keyword evidence="2" id="KW-1185">Reference proteome</keyword>
<evidence type="ECO:0000313" key="1">
    <source>
        <dbReference type="EMBL" id="MBK1835015.1"/>
    </source>
</evidence>
<evidence type="ECO:0000313" key="2">
    <source>
        <dbReference type="Proteomes" id="UP000604083"/>
    </source>
</evidence>
<proteinExistence type="predicted"/>
<evidence type="ECO:0008006" key="3">
    <source>
        <dbReference type="Google" id="ProtNLM"/>
    </source>
</evidence>
<comment type="caution">
    <text evidence="1">The sequence shown here is derived from an EMBL/GenBank/DDBJ whole genome shotgun (WGS) entry which is preliminary data.</text>
</comment>
<reference evidence="1" key="1">
    <citation type="submission" date="2021-01" db="EMBL/GenBank/DDBJ databases">
        <title>Modified the classification status of verrucomicrobia.</title>
        <authorList>
            <person name="Feng X."/>
        </authorList>
    </citation>
    <scope>NUCLEOTIDE SEQUENCE</scope>
    <source>
        <strain evidence="1">KCTC 12986</strain>
    </source>
</reference>
<sequence length="444" mass="46665">MNLTRSLRQPLTVPLTIQPADPIAAANPYLWLSAEDMQAAGGGLAVYRAGVATIPNRASGSNAGSNATQGTATAQPEALPLIGGQGYGHLPGVVGNFFDRSVAFGGGSYTIQYSFLPTWEDQPPTGDHLLTLNHEGANRGSLYVYGENLPETVWGKIESKDVGGSSVYLSEFYDMSPDSLTHVRVIHRAGASTDFYGSTDGVSWSLISSKPHTVSSDPFDAVRLGHTLGHAVTHASLWWGANPAAAPDHDFDFREADHFGSSPDGLSLNASGTNPAAIIGRPTLRTDGVDDYMTVALSEPIGEFSLFAVYKPLGGDAFGRLVSLQKDTNTDNNSTGIIALGSTDVARIAYSGSLLMASPTLNGLVLVESRVSAMSQELFVNGVSVGTSTADLSALSPNKVNLFGSGVGANNHAAFVQEIILAPYNVNREAITAHLLRKYNLPAS</sequence>
<protein>
    <recommendedName>
        <fullName evidence="3">Concanavalin A-like lectin/glucanases superfamily protein</fullName>
    </recommendedName>
</protein>
<organism evidence="1 2">
    <name type="scientific">Roseibacillus ishigakijimensis</name>
    <dbReference type="NCBI Taxonomy" id="454146"/>
    <lineage>
        <taxon>Bacteria</taxon>
        <taxon>Pseudomonadati</taxon>
        <taxon>Verrucomicrobiota</taxon>
        <taxon>Verrucomicrobiia</taxon>
        <taxon>Verrucomicrobiales</taxon>
        <taxon>Verrucomicrobiaceae</taxon>
        <taxon>Roseibacillus</taxon>
    </lineage>
</organism>
<dbReference type="Proteomes" id="UP000604083">
    <property type="component" value="Unassembled WGS sequence"/>
</dbReference>